<dbReference type="InterPro" id="IPR006096">
    <property type="entry name" value="Glu/Leu/Phe/Val/Trp_DH_C"/>
</dbReference>
<dbReference type="GO" id="GO:0006538">
    <property type="term" value="P:L-glutamate catabolic process"/>
    <property type="evidence" value="ECO:0007669"/>
    <property type="project" value="TreeGrafter"/>
</dbReference>
<name>A0AAN4Z0S1_9BILA</name>
<protein>
    <recommendedName>
        <fullName evidence="2">Glutamate/phenylalanine/leucine/valine/L-tryptophan dehydrogenase C-terminal domain-containing protein</fullName>
    </recommendedName>
</protein>
<gene>
    <name evidence="3" type="ORF">PMAYCL1PPCAC_01404</name>
</gene>
<dbReference type="Gene3D" id="3.40.50.720">
    <property type="entry name" value="NAD(P)-binding Rossmann-like Domain"/>
    <property type="match status" value="1"/>
</dbReference>
<comment type="caution">
    <text evidence="3">The sequence shown here is derived from an EMBL/GenBank/DDBJ whole genome shotgun (WGS) entry which is preliminary data.</text>
</comment>
<dbReference type="Proteomes" id="UP001328107">
    <property type="component" value="Unassembled WGS sequence"/>
</dbReference>
<dbReference type="EMBL" id="BTRK01000001">
    <property type="protein sequence ID" value="GMR31209.1"/>
    <property type="molecule type" value="Genomic_DNA"/>
</dbReference>
<sequence>FPGAKNCEPLSELMFGKCDILIPAACENSTHTGNSGKVQAMFAQVVAEAAINPADEKFLLTRGNCLIIPDMCANSGGVTVSFFDLPVNRNLASHGRLTFKYERDTNEHLLKSVEDSISKSLNQKV</sequence>
<evidence type="ECO:0000259" key="2">
    <source>
        <dbReference type="Pfam" id="PF00208"/>
    </source>
</evidence>
<proteinExistence type="predicted"/>
<dbReference type="PANTHER" id="PTHR11606">
    <property type="entry name" value="GLUTAMATE DEHYDROGENASE"/>
    <property type="match status" value="1"/>
</dbReference>
<evidence type="ECO:0000313" key="4">
    <source>
        <dbReference type="Proteomes" id="UP001328107"/>
    </source>
</evidence>
<evidence type="ECO:0000313" key="3">
    <source>
        <dbReference type="EMBL" id="GMR31209.1"/>
    </source>
</evidence>
<reference evidence="4" key="1">
    <citation type="submission" date="2022-10" db="EMBL/GenBank/DDBJ databases">
        <title>Genome assembly of Pristionchus species.</title>
        <authorList>
            <person name="Yoshida K."/>
            <person name="Sommer R.J."/>
        </authorList>
    </citation>
    <scope>NUCLEOTIDE SEQUENCE [LARGE SCALE GENOMIC DNA]</scope>
    <source>
        <strain evidence="4">RS5460</strain>
    </source>
</reference>
<dbReference type="InterPro" id="IPR036291">
    <property type="entry name" value="NAD(P)-bd_dom_sf"/>
</dbReference>
<dbReference type="GO" id="GO:0004352">
    <property type="term" value="F:glutamate dehydrogenase (NAD+) activity"/>
    <property type="evidence" value="ECO:0007669"/>
    <property type="project" value="TreeGrafter"/>
</dbReference>
<dbReference type="AlphaFoldDB" id="A0AAN4Z0S1"/>
<keyword evidence="1" id="KW-0560">Oxidoreductase</keyword>
<dbReference type="Pfam" id="PF00208">
    <property type="entry name" value="ELFV_dehydrog"/>
    <property type="match status" value="1"/>
</dbReference>
<dbReference type="SUPFAM" id="SSF51735">
    <property type="entry name" value="NAD(P)-binding Rossmann-fold domains"/>
    <property type="match status" value="1"/>
</dbReference>
<evidence type="ECO:0000256" key="1">
    <source>
        <dbReference type="ARBA" id="ARBA00023002"/>
    </source>
</evidence>
<dbReference type="GO" id="GO:0005739">
    <property type="term" value="C:mitochondrion"/>
    <property type="evidence" value="ECO:0007669"/>
    <property type="project" value="TreeGrafter"/>
</dbReference>
<organism evidence="3 4">
    <name type="scientific">Pristionchus mayeri</name>
    <dbReference type="NCBI Taxonomy" id="1317129"/>
    <lineage>
        <taxon>Eukaryota</taxon>
        <taxon>Metazoa</taxon>
        <taxon>Ecdysozoa</taxon>
        <taxon>Nematoda</taxon>
        <taxon>Chromadorea</taxon>
        <taxon>Rhabditida</taxon>
        <taxon>Rhabditina</taxon>
        <taxon>Diplogasteromorpha</taxon>
        <taxon>Diplogasteroidea</taxon>
        <taxon>Neodiplogasteridae</taxon>
        <taxon>Pristionchus</taxon>
    </lineage>
</organism>
<accession>A0AAN4Z0S1</accession>
<keyword evidence="4" id="KW-1185">Reference proteome</keyword>
<feature type="non-terminal residue" evidence="3">
    <location>
        <position position="1"/>
    </location>
</feature>
<feature type="domain" description="Glutamate/phenylalanine/leucine/valine/L-tryptophan dehydrogenase C-terminal" evidence="2">
    <location>
        <begin position="13"/>
        <end position="91"/>
    </location>
</feature>
<feature type="non-terminal residue" evidence="3">
    <location>
        <position position="125"/>
    </location>
</feature>
<dbReference type="PANTHER" id="PTHR11606:SF13">
    <property type="entry name" value="GLUTAMATE DEHYDROGENASE 1, MITOCHONDRIAL"/>
    <property type="match status" value="1"/>
</dbReference>